<gene>
    <name evidence="2" type="ORF">L596_029509</name>
</gene>
<keyword evidence="1" id="KW-1133">Transmembrane helix</keyword>
<keyword evidence="1" id="KW-0812">Transmembrane</keyword>
<reference evidence="2 3" key="2">
    <citation type="journal article" date="2019" name="G3 (Bethesda)">
        <title>Hybrid Assembly of the Genome of the Entomopathogenic Nematode Steinernema carpocapsae Identifies the X-Chromosome.</title>
        <authorList>
            <person name="Serra L."/>
            <person name="Macchietto M."/>
            <person name="Macias-Munoz A."/>
            <person name="McGill C.J."/>
            <person name="Rodriguez I.M."/>
            <person name="Rodriguez B."/>
            <person name="Murad R."/>
            <person name="Mortazavi A."/>
        </authorList>
    </citation>
    <scope>NUCLEOTIDE SEQUENCE [LARGE SCALE GENOMIC DNA]</scope>
    <source>
        <strain evidence="2 3">ALL</strain>
    </source>
</reference>
<feature type="transmembrane region" description="Helical" evidence="1">
    <location>
        <begin position="380"/>
        <end position="400"/>
    </location>
</feature>
<keyword evidence="1" id="KW-0472">Membrane</keyword>
<feature type="transmembrane region" description="Helical" evidence="1">
    <location>
        <begin position="184"/>
        <end position="202"/>
    </location>
</feature>
<feature type="transmembrane region" description="Helical" evidence="1">
    <location>
        <begin position="267"/>
        <end position="286"/>
    </location>
</feature>
<feature type="transmembrane region" description="Helical" evidence="1">
    <location>
        <begin position="353"/>
        <end position="374"/>
    </location>
</feature>
<dbReference type="InterPro" id="IPR036186">
    <property type="entry name" value="Serpin_sf"/>
</dbReference>
<sequence>MEVDEKGVTAAAATGAIAVPFSMQICREDCHAEINADGPFLYGVTHRSTPIFSHFLASAVSTLIIVPALALFDSHLNSKMSDVLFEIAVKTLKEQKGTVSFVSPLPKMMALAAVNEGAQRSTNEELTENAFKGFGAVWSAQIMAENTTNATIIYFLSGFKLIVISCFLPAYIVLIWVFASRSVFYTKVVYKIMMHIGIMNCFHMMTTGYACIMDFWPGGYNFYVVWIFFYIRYSHSWTITLLNLIMATNRVYVVLRVHASDNRIFKVAIYLVWSTLVCFPVLFSISQLDHGYKPDSHTYYYNESHVFSIVLTYFCLCVNCVTLAAYLFLVIGVMYKRFAYHKTVKFSSVEKRILIQALLTFFFFAGFSTAAHYFPEDANVYLTSAFTVFLSLIPCVVFLIHMGFNPFIRKHVACFIARKNYVANSTVMFRENSKTRVSVVYQLSGYVYH</sequence>
<feature type="transmembrane region" description="Helical" evidence="1">
    <location>
        <begin position="152"/>
        <end position="178"/>
    </location>
</feature>
<dbReference type="OrthoDB" id="5902104at2759"/>
<reference evidence="2 3" key="1">
    <citation type="journal article" date="2015" name="Genome Biol.">
        <title>Comparative genomics of Steinernema reveals deeply conserved gene regulatory networks.</title>
        <authorList>
            <person name="Dillman A.R."/>
            <person name="Macchietto M."/>
            <person name="Porter C.F."/>
            <person name="Rogers A."/>
            <person name="Williams B."/>
            <person name="Antoshechkin I."/>
            <person name="Lee M.M."/>
            <person name="Goodwin Z."/>
            <person name="Lu X."/>
            <person name="Lewis E.E."/>
            <person name="Goodrich-Blair H."/>
            <person name="Stock S.P."/>
            <person name="Adams B.J."/>
            <person name="Sternberg P.W."/>
            <person name="Mortazavi A."/>
        </authorList>
    </citation>
    <scope>NUCLEOTIDE SEQUENCE [LARGE SCALE GENOMIC DNA]</scope>
    <source>
        <strain evidence="2 3">ALL</strain>
    </source>
</reference>
<evidence type="ECO:0008006" key="4">
    <source>
        <dbReference type="Google" id="ProtNLM"/>
    </source>
</evidence>
<comment type="caution">
    <text evidence="2">The sequence shown here is derived from an EMBL/GenBank/DDBJ whole genome shotgun (WGS) entry which is preliminary data.</text>
</comment>
<dbReference type="SUPFAM" id="SSF81321">
    <property type="entry name" value="Family A G protein-coupled receptor-like"/>
    <property type="match status" value="1"/>
</dbReference>
<dbReference type="AlphaFoldDB" id="A0A4U5LUV1"/>
<evidence type="ECO:0000256" key="1">
    <source>
        <dbReference type="SAM" id="Phobius"/>
    </source>
</evidence>
<name>A0A4U5LUV1_STECR</name>
<dbReference type="Proteomes" id="UP000298663">
    <property type="component" value="Unassembled WGS sequence"/>
</dbReference>
<feature type="transmembrane region" description="Helical" evidence="1">
    <location>
        <begin position="51"/>
        <end position="72"/>
    </location>
</feature>
<organism evidence="2 3">
    <name type="scientific">Steinernema carpocapsae</name>
    <name type="common">Entomopathogenic nematode</name>
    <dbReference type="NCBI Taxonomy" id="34508"/>
    <lineage>
        <taxon>Eukaryota</taxon>
        <taxon>Metazoa</taxon>
        <taxon>Ecdysozoa</taxon>
        <taxon>Nematoda</taxon>
        <taxon>Chromadorea</taxon>
        <taxon>Rhabditida</taxon>
        <taxon>Tylenchina</taxon>
        <taxon>Panagrolaimomorpha</taxon>
        <taxon>Strongyloidoidea</taxon>
        <taxon>Steinernematidae</taxon>
        <taxon>Steinernema</taxon>
    </lineage>
</organism>
<protein>
    <recommendedName>
        <fullName evidence="4">G-protein coupled receptors family 1 profile domain-containing protein</fullName>
    </recommendedName>
</protein>
<dbReference type="EMBL" id="AZBU02000012">
    <property type="protein sequence ID" value="TKR59901.1"/>
    <property type="molecule type" value="Genomic_DNA"/>
</dbReference>
<dbReference type="SUPFAM" id="SSF56574">
    <property type="entry name" value="Serpins"/>
    <property type="match status" value="1"/>
</dbReference>
<accession>A0A4U5LUV1</accession>
<evidence type="ECO:0000313" key="2">
    <source>
        <dbReference type="EMBL" id="TKR59901.1"/>
    </source>
</evidence>
<keyword evidence="3" id="KW-1185">Reference proteome</keyword>
<evidence type="ECO:0000313" key="3">
    <source>
        <dbReference type="Proteomes" id="UP000298663"/>
    </source>
</evidence>
<feature type="transmembrane region" description="Helical" evidence="1">
    <location>
        <begin position="306"/>
        <end position="332"/>
    </location>
</feature>
<proteinExistence type="predicted"/>